<gene>
    <name evidence="1" type="ORF">CEX98_07320</name>
</gene>
<evidence type="ECO:0000313" key="2">
    <source>
        <dbReference type="Proteomes" id="UP000228621"/>
    </source>
</evidence>
<keyword evidence="2" id="KW-1185">Reference proteome</keyword>
<dbReference type="AlphaFoldDB" id="A0A2A5JSE1"/>
<evidence type="ECO:0008006" key="3">
    <source>
        <dbReference type="Google" id="ProtNLM"/>
    </source>
</evidence>
<proteinExistence type="predicted"/>
<comment type="caution">
    <text evidence="1">The sequence shown here is derived from an EMBL/GenBank/DDBJ whole genome shotgun (WGS) entry which is preliminary data.</text>
</comment>
<organism evidence="1 2">
    <name type="scientific">Pseudoalteromonas piscicida</name>
    <dbReference type="NCBI Taxonomy" id="43662"/>
    <lineage>
        <taxon>Bacteria</taxon>
        <taxon>Pseudomonadati</taxon>
        <taxon>Pseudomonadota</taxon>
        <taxon>Gammaproteobacteria</taxon>
        <taxon>Alteromonadales</taxon>
        <taxon>Pseudoalteromonadaceae</taxon>
        <taxon>Pseudoalteromonas</taxon>
    </lineage>
</organism>
<accession>A0A2A5JSE1</accession>
<reference evidence="2" key="1">
    <citation type="journal article" date="2019" name="Genome Announc.">
        <title>Draft Genome Sequence of Pseudoalteromonas piscicida Strain 36Y ROTHPW, an Hypersaline Seawater Isolate from the South Coast of Sonora, Mexico.</title>
        <authorList>
            <person name="Sanchez-Diaz R."/>
            <person name="Molina-Garza Z.J."/>
            <person name="Cruz-Suarez L.E."/>
            <person name="Selvin J."/>
            <person name="Kiran G.S."/>
            <person name="Ibarra-Gamez J.C."/>
            <person name="Gomez-Gil B."/>
            <person name="Galaviz-Silva L."/>
        </authorList>
    </citation>
    <scope>NUCLEOTIDE SEQUENCE [LARGE SCALE GENOMIC DNA]</scope>
    <source>
        <strain evidence="2">36Y_RITHPW</strain>
    </source>
</reference>
<dbReference type="Proteomes" id="UP000228621">
    <property type="component" value="Unassembled WGS sequence"/>
</dbReference>
<protein>
    <recommendedName>
        <fullName evidence="3">MafI family immunity protein</fullName>
    </recommendedName>
</protein>
<sequence length="94" mass="10834">MDQIEKWKLIEAELMAAYKLLPDETIESGDGYCEEDFLTYIHHNELLLAMEELDGVIVDNGIPCKKFWSHLINAAKLMNHGHEERYKSIKLAAT</sequence>
<evidence type="ECO:0000313" key="1">
    <source>
        <dbReference type="EMBL" id="PCK32384.1"/>
    </source>
</evidence>
<dbReference type="RefSeq" id="WP_099641448.1">
    <property type="nucleotide sequence ID" value="NZ_NKHF01000032.1"/>
</dbReference>
<dbReference type="EMBL" id="NKHF01000032">
    <property type="protein sequence ID" value="PCK32384.1"/>
    <property type="molecule type" value="Genomic_DNA"/>
</dbReference>
<dbReference type="OrthoDB" id="6312744at2"/>
<name>A0A2A5JSE1_PSEO7</name>